<dbReference type="Gene3D" id="3.40.50.2000">
    <property type="entry name" value="Glycogen Phosphorylase B"/>
    <property type="match status" value="2"/>
</dbReference>
<dbReference type="KEGG" id="shc:Shell_0383"/>
<dbReference type="PANTHER" id="PTHR12526">
    <property type="entry name" value="GLYCOSYLTRANSFERASE"/>
    <property type="match status" value="1"/>
</dbReference>
<reference evidence="3" key="1">
    <citation type="submission" date="2010-05" db="EMBL/GenBank/DDBJ databases">
        <title>Complete sequence of Staphylothermus hellenicus DSM 12710.</title>
        <authorList>
            <consortium name="US DOE Joint Genome Institute"/>
            <person name="Lucas S."/>
            <person name="Copeland A."/>
            <person name="Lapidus A."/>
            <person name="Cheng J.-F."/>
            <person name="Bruce D."/>
            <person name="Goodwin L."/>
            <person name="Pitluck S."/>
            <person name="Davenport K."/>
            <person name="Detter J.C."/>
            <person name="Han C."/>
            <person name="Tapia R."/>
            <person name="Larimer F."/>
            <person name="Land M."/>
            <person name="Hauser L."/>
            <person name="Kyrpides N."/>
            <person name="Mikhailova N."/>
            <person name="Anderson I.J."/>
            <person name="Woyke T."/>
        </authorList>
    </citation>
    <scope>NUCLEOTIDE SEQUENCE [LARGE SCALE GENOMIC DNA]</scope>
    <source>
        <strain evidence="3">DSM 12710 / JCM 10830 / BK20S6-10-b1 / P8</strain>
    </source>
</reference>
<dbReference type="EMBL" id="CP002051">
    <property type="protein sequence ID" value="ADI31515.1"/>
    <property type="molecule type" value="Genomic_DNA"/>
</dbReference>
<sequence>MVLKIGFASTYPPTHCGVGEYSRMLITALKSLYPRIKAYVFADKRGGDRRFDELAKVDIIPSFEHEETSYRKLLDNLALIDGVDILHVQHEYGIFGKHNGLIEAVEEAREERLVGKIVITMHTVDHPYTLRSGTLEFQRQLNKFDAIIVHSALQEFELIHQGIDPSKIIRIPHGTLLNPYLWLPRFKLAESLGISEEQLVGFLIGVPGFLRKDKGLDILVKAVKPLLHDGDYTVIVAGETRDPVLRKELEEMVRNGPNMIFIERWLTSEEILKLVALVDAVVLPYRDRPASYSVSGILHLSMGGLKPIIGTRAPRLIELYHHAPRMTVPVRNPDELTRKIRWLRINYDVAIAYMSSLYSYAVRTEWRRTARRHLSLYAYVLGIEKSILSGE</sequence>
<dbReference type="AlphaFoldDB" id="D7DBG8"/>
<dbReference type="RefSeq" id="WP_013142713.1">
    <property type="nucleotide sequence ID" value="NC_014205.1"/>
</dbReference>
<proteinExistence type="predicted"/>
<keyword evidence="3" id="KW-1185">Reference proteome</keyword>
<dbReference type="GeneID" id="9233672"/>
<dbReference type="Pfam" id="PF13439">
    <property type="entry name" value="Glyco_transf_4"/>
    <property type="match status" value="1"/>
</dbReference>
<feature type="domain" description="Glycosyltransferase subfamily 4-like N-terminal" evidence="1">
    <location>
        <begin position="17"/>
        <end position="174"/>
    </location>
</feature>
<evidence type="ECO:0000313" key="3">
    <source>
        <dbReference type="Proteomes" id="UP000002573"/>
    </source>
</evidence>
<gene>
    <name evidence="2" type="ordered locus">Shell_0383</name>
</gene>
<accession>D7DBG8</accession>
<dbReference type="CAZy" id="GT4">
    <property type="family name" value="Glycosyltransferase Family 4"/>
</dbReference>
<evidence type="ECO:0000313" key="2">
    <source>
        <dbReference type="EMBL" id="ADI31515.1"/>
    </source>
</evidence>
<dbReference type="HOGENOM" id="CLU_009583_14_4_2"/>
<dbReference type="STRING" id="591019.Shell_0383"/>
<dbReference type="eggNOG" id="arCOG01414">
    <property type="taxonomic scope" value="Archaea"/>
</dbReference>
<dbReference type="Pfam" id="PF13692">
    <property type="entry name" value="Glyco_trans_1_4"/>
    <property type="match status" value="1"/>
</dbReference>
<dbReference type="Proteomes" id="UP000002573">
    <property type="component" value="Chromosome"/>
</dbReference>
<name>D7DBG8_STAHD</name>
<dbReference type="InterPro" id="IPR028098">
    <property type="entry name" value="Glyco_trans_4-like_N"/>
</dbReference>
<organism evidence="2 3">
    <name type="scientific">Staphylothermus hellenicus (strain DSM 12710 / JCM 10830 / BK20S6-10-b1 / P8)</name>
    <dbReference type="NCBI Taxonomy" id="591019"/>
    <lineage>
        <taxon>Archaea</taxon>
        <taxon>Thermoproteota</taxon>
        <taxon>Thermoprotei</taxon>
        <taxon>Desulfurococcales</taxon>
        <taxon>Desulfurococcaceae</taxon>
        <taxon>Staphylothermus</taxon>
    </lineage>
</organism>
<dbReference type="SUPFAM" id="SSF53756">
    <property type="entry name" value="UDP-Glycosyltransferase/glycogen phosphorylase"/>
    <property type="match status" value="1"/>
</dbReference>
<reference evidence="2 3" key="2">
    <citation type="journal article" date="2011" name="Stand. Genomic Sci.">
        <title>Complete genome sequence of Staphylothermus hellenicus P8.</title>
        <authorList>
            <person name="Anderson I."/>
            <person name="Wirth R."/>
            <person name="Lucas S."/>
            <person name="Copeland A."/>
            <person name="Lapidus A."/>
            <person name="Cheng J.F."/>
            <person name="Goodwin L."/>
            <person name="Pitluck S."/>
            <person name="Davenport K."/>
            <person name="Detter J.C."/>
            <person name="Han C."/>
            <person name="Tapia R."/>
            <person name="Land M."/>
            <person name="Hauser L."/>
            <person name="Pati A."/>
            <person name="Mikhailova N."/>
            <person name="Woyke T."/>
            <person name="Klenk H.P."/>
            <person name="Kyrpides N."/>
            <person name="Ivanova N."/>
        </authorList>
    </citation>
    <scope>NUCLEOTIDE SEQUENCE [LARGE SCALE GENOMIC DNA]</scope>
    <source>
        <strain evidence="3">DSM 12710 / JCM 10830 / BK20S6-10-b1 / P8</strain>
    </source>
</reference>
<dbReference type="OrthoDB" id="17979at2157"/>
<evidence type="ECO:0000259" key="1">
    <source>
        <dbReference type="Pfam" id="PF13439"/>
    </source>
</evidence>
<protein>
    <recommendedName>
        <fullName evidence="1">Glycosyltransferase subfamily 4-like N-terminal domain-containing protein</fullName>
    </recommendedName>
</protein>